<dbReference type="PANTHER" id="PTHR47772:SF8">
    <property type="entry name" value="C2H2-TYPE DOMAIN-CONTAINING PROTEIN"/>
    <property type="match status" value="1"/>
</dbReference>
<keyword evidence="6" id="KW-0805">Transcription regulation</keyword>
<accession>A0A7K6P981</accession>
<dbReference type="PROSITE" id="PS50806">
    <property type="entry name" value="KRAB_RELATED"/>
    <property type="match status" value="1"/>
</dbReference>
<dbReference type="InterPro" id="IPR036051">
    <property type="entry name" value="KRAB_dom_sf"/>
</dbReference>
<evidence type="ECO:0000256" key="4">
    <source>
        <dbReference type="ARBA" id="ARBA00022771"/>
    </source>
</evidence>
<evidence type="ECO:0000259" key="13">
    <source>
        <dbReference type="PROSITE" id="PS50806"/>
    </source>
</evidence>
<feature type="compositionally biased region" description="Polar residues" evidence="10">
    <location>
        <begin position="156"/>
        <end position="172"/>
    </location>
</feature>
<feature type="domain" description="C2H2-type" evidence="11">
    <location>
        <begin position="561"/>
        <end position="588"/>
    </location>
</feature>
<dbReference type="FunFam" id="3.30.160.60:FF:000145">
    <property type="entry name" value="Zinc finger protein 574"/>
    <property type="match status" value="1"/>
</dbReference>
<keyword evidence="8" id="KW-0539">Nucleus</keyword>
<feature type="region of interest" description="Disordered" evidence="10">
    <location>
        <begin position="530"/>
        <end position="556"/>
    </location>
</feature>
<dbReference type="SUPFAM" id="SSF109640">
    <property type="entry name" value="KRAB domain (Kruppel-associated box)"/>
    <property type="match status" value="1"/>
</dbReference>
<comment type="caution">
    <text evidence="14">The sequence shown here is derived from an EMBL/GenBank/DDBJ whole genome shotgun (WGS) entry which is preliminary data.</text>
</comment>
<feature type="compositionally biased region" description="Acidic residues" evidence="10">
    <location>
        <begin position="304"/>
        <end position="314"/>
    </location>
</feature>
<dbReference type="Proteomes" id="UP000542689">
    <property type="component" value="Unassembled WGS sequence"/>
</dbReference>
<keyword evidence="7" id="KW-0804">Transcription</keyword>
<evidence type="ECO:0000256" key="2">
    <source>
        <dbReference type="ARBA" id="ARBA00022723"/>
    </source>
</evidence>
<dbReference type="InterPro" id="IPR050636">
    <property type="entry name" value="C2H2-ZF_domain-containing"/>
</dbReference>
<feature type="compositionally biased region" description="Basic and acidic residues" evidence="10">
    <location>
        <begin position="139"/>
        <end position="152"/>
    </location>
</feature>
<protein>
    <submittedName>
        <fullName evidence="14">ZN783 protein</fullName>
    </submittedName>
</protein>
<feature type="region of interest" description="Disordered" evidence="10">
    <location>
        <begin position="131"/>
        <end position="416"/>
    </location>
</feature>
<evidence type="ECO:0000256" key="3">
    <source>
        <dbReference type="ARBA" id="ARBA00022737"/>
    </source>
</evidence>
<feature type="domain" description="C2H2-type" evidence="11">
    <location>
        <begin position="442"/>
        <end position="469"/>
    </location>
</feature>
<dbReference type="PROSITE" id="PS00028">
    <property type="entry name" value="ZINC_FINGER_C2H2_1"/>
    <property type="match status" value="4"/>
</dbReference>
<proteinExistence type="predicted"/>
<dbReference type="InterPro" id="IPR001909">
    <property type="entry name" value="KRAB"/>
</dbReference>
<dbReference type="Gene3D" id="6.10.140.140">
    <property type="match status" value="1"/>
</dbReference>
<reference evidence="14 15" key="1">
    <citation type="submission" date="2019-09" db="EMBL/GenBank/DDBJ databases">
        <title>Bird 10,000 Genomes (B10K) Project - Family phase.</title>
        <authorList>
            <person name="Zhang G."/>
        </authorList>
    </citation>
    <scope>NUCLEOTIDE SEQUENCE [LARGE SCALE GENOMIC DNA]</scope>
    <source>
        <strain evidence="14">B10K-DU-029-41</strain>
        <tissue evidence="14">Liver</tissue>
    </source>
</reference>
<feature type="compositionally biased region" description="Polar residues" evidence="10">
    <location>
        <begin position="213"/>
        <end position="238"/>
    </location>
</feature>
<dbReference type="PROSITE" id="PS50157">
    <property type="entry name" value="ZINC_FINGER_C2H2_2"/>
    <property type="match status" value="4"/>
</dbReference>
<dbReference type="AlphaFoldDB" id="A0A7K6P981"/>
<dbReference type="SUPFAM" id="SSF57667">
    <property type="entry name" value="beta-beta-alpha zinc fingers"/>
    <property type="match status" value="2"/>
</dbReference>
<comment type="subcellular location">
    <subcellularLocation>
        <location evidence="1">Nucleus</location>
    </subcellularLocation>
</comment>
<evidence type="ECO:0000256" key="8">
    <source>
        <dbReference type="ARBA" id="ARBA00023242"/>
    </source>
</evidence>
<evidence type="ECO:0000256" key="1">
    <source>
        <dbReference type="ARBA" id="ARBA00004123"/>
    </source>
</evidence>
<evidence type="ECO:0000313" key="14">
    <source>
        <dbReference type="EMBL" id="NWW57873.1"/>
    </source>
</evidence>
<keyword evidence="3" id="KW-0677">Repeat</keyword>
<gene>
    <name evidence="14" type="primary">Znf783_1</name>
    <name evidence="14" type="ORF">IFRKOW_R14561</name>
</gene>
<name>A0A7K6P981_9CORV</name>
<feature type="domain" description="C2H2-type" evidence="11">
    <location>
        <begin position="470"/>
        <end position="497"/>
    </location>
</feature>
<dbReference type="InterPro" id="IPR003655">
    <property type="entry name" value="aKRAB"/>
</dbReference>
<dbReference type="InterPro" id="IPR013087">
    <property type="entry name" value="Znf_C2H2_type"/>
</dbReference>
<feature type="domain" description="KRAB-related" evidence="13">
    <location>
        <begin position="84"/>
        <end position="148"/>
    </location>
</feature>
<dbReference type="PROSITE" id="PS50805">
    <property type="entry name" value="KRAB"/>
    <property type="match status" value="1"/>
</dbReference>
<keyword evidence="2" id="KW-0479">Metal-binding</keyword>
<organism evidence="14 15">
    <name type="scientific">Ifrita kowaldi</name>
    <name type="common">blue-capped ifrita</name>
    <dbReference type="NCBI Taxonomy" id="461245"/>
    <lineage>
        <taxon>Eukaryota</taxon>
        <taxon>Metazoa</taxon>
        <taxon>Chordata</taxon>
        <taxon>Craniata</taxon>
        <taxon>Vertebrata</taxon>
        <taxon>Euteleostomi</taxon>
        <taxon>Archelosauria</taxon>
        <taxon>Archosauria</taxon>
        <taxon>Dinosauria</taxon>
        <taxon>Saurischia</taxon>
        <taxon>Theropoda</taxon>
        <taxon>Coelurosauria</taxon>
        <taxon>Aves</taxon>
        <taxon>Neognathae</taxon>
        <taxon>Neoaves</taxon>
        <taxon>Telluraves</taxon>
        <taxon>Australaves</taxon>
        <taxon>Passeriformes</taxon>
        <taxon>Corvoidea</taxon>
        <taxon>Cinclosomatidae</taxon>
        <taxon>Ifrita</taxon>
    </lineage>
</organism>
<dbReference type="Gene3D" id="3.30.160.60">
    <property type="entry name" value="Classic Zinc Finger"/>
    <property type="match status" value="4"/>
</dbReference>
<dbReference type="InterPro" id="IPR036236">
    <property type="entry name" value="Znf_C2H2_sf"/>
</dbReference>
<dbReference type="GO" id="GO:0005634">
    <property type="term" value="C:nucleus"/>
    <property type="evidence" value="ECO:0007669"/>
    <property type="project" value="UniProtKB-SubCell"/>
</dbReference>
<dbReference type="GO" id="GO:0006355">
    <property type="term" value="P:regulation of DNA-templated transcription"/>
    <property type="evidence" value="ECO:0007669"/>
    <property type="project" value="InterPro"/>
</dbReference>
<dbReference type="SMART" id="SM00349">
    <property type="entry name" value="KRAB"/>
    <property type="match status" value="1"/>
</dbReference>
<dbReference type="Pfam" id="PF00096">
    <property type="entry name" value="zf-C2H2"/>
    <property type="match status" value="2"/>
</dbReference>
<dbReference type="PANTHER" id="PTHR47772">
    <property type="entry name" value="ZINC FINGER PROTEIN 200"/>
    <property type="match status" value="1"/>
</dbReference>
<dbReference type="Pfam" id="PF01352">
    <property type="entry name" value="KRAB"/>
    <property type="match status" value="1"/>
</dbReference>
<evidence type="ECO:0000256" key="6">
    <source>
        <dbReference type="ARBA" id="ARBA00023015"/>
    </source>
</evidence>
<dbReference type="FunFam" id="3.30.160.60:FF:000340">
    <property type="entry name" value="zinc finger protein 473 isoform X1"/>
    <property type="match status" value="1"/>
</dbReference>
<feature type="non-terminal residue" evidence="14">
    <location>
        <position position="638"/>
    </location>
</feature>
<evidence type="ECO:0000259" key="11">
    <source>
        <dbReference type="PROSITE" id="PS50157"/>
    </source>
</evidence>
<dbReference type="EMBL" id="VZRS01002728">
    <property type="protein sequence ID" value="NWW57873.1"/>
    <property type="molecule type" value="Genomic_DNA"/>
</dbReference>
<keyword evidence="5" id="KW-0862">Zinc</keyword>
<feature type="non-terminal residue" evidence="14">
    <location>
        <position position="1"/>
    </location>
</feature>
<dbReference type="SMART" id="SM00355">
    <property type="entry name" value="ZnF_C2H2"/>
    <property type="match status" value="4"/>
</dbReference>
<sequence length="638" mass="71483">QKAVPGTAPAELQELRSRTERAERRLLACENLVGELGSGLAALGTLLQGYGQLQQRLLNLENLLKNRNFWILRLPPGSRGEIPKVPLTFDDISVYFNELEWERLERWQKDLYRAVMRGNYETLVSLADSAMSKPNSRSCIERDEEPRDKKGPEPSWTRNGDSQKIPQIQAGDNQEPPWTRSGNSQKTPQIQTEDSKNPPQTQTGDSQEPPWTRSGNSQKTPQIQTEDSQKTPQIQAGDSQEPPWTRSGNSQKTPQIQTEDSPNPKFPQTHSGASLTPPQTQTGDSQNPPQTGVPNNQKPPQTPEEMEQQEEASGEDPMPMEAGPEFPILVMNVMSLGNHQPETGTEEDPEMEEDPAEPDTEETSSMEDETPCEGASSEDIKVKEEEPELLAEESTPSPGSEIQKYPKNELVKAKSKKKPNRCEASNLLMGNCRRGYVREWSHPCTECGKRFRLKINLIIHQRSHAKEGPYECPVCEIGFSNKRHLDLHRGIHIKDRAFGAKVWGNVHPELRIRPRRDLCGGARRLGSGGHAGGAWLGQPKEEPDREGLSGSGIARPPNSRLKCPHCKKFLSCSMSLQRHLQTHTRDRPYCCSSCNKCFTRRNHLLRHEKIHERALAALQREVNAQPPTAAAIPASPQH</sequence>
<evidence type="ECO:0000259" key="12">
    <source>
        <dbReference type="PROSITE" id="PS50805"/>
    </source>
</evidence>
<evidence type="ECO:0000256" key="5">
    <source>
        <dbReference type="ARBA" id="ARBA00022833"/>
    </source>
</evidence>
<evidence type="ECO:0000256" key="10">
    <source>
        <dbReference type="SAM" id="MobiDB-lite"/>
    </source>
</evidence>
<feature type="compositionally biased region" description="Acidic residues" evidence="10">
    <location>
        <begin position="344"/>
        <end position="371"/>
    </location>
</feature>
<dbReference type="CDD" id="cd07765">
    <property type="entry name" value="KRAB_A-box"/>
    <property type="match status" value="1"/>
</dbReference>
<feature type="domain" description="C2H2-type" evidence="11">
    <location>
        <begin position="589"/>
        <end position="611"/>
    </location>
</feature>
<dbReference type="GO" id="GO:0008270">
    <property type="term" value="F:zinc ion binding"/>
    <property type="evidence" value="ECO:0007669"/>
    <property type="project" value="UniProtKB-KW"/>
</dbReference>
<evidence type="ECO:0000256" key="9">
    <source>
        <dbReference type="PROSITE-ProRule" id="PRU00042"/>
    </source>
</evidence>
<feature type="domain" description="KRAB" evidence="12">
    <location>
        <begin position="87"/>
        <end position="159"/>
    </location>
</feature>
<evidence type="ECO:0000313" key="15">
    <source>
        <dbReference type="Proteomes" id="UP000542689"/>
    </source>
</evidence>
<feature type="compositionally biased region" description="Polar residues" evidence="10">
    <location>
        <begin position="246"/>
        <end position="298"/>
    </location>
</feature>
<feature type="compositionally biased region" description="Polar residues" evidence="10">
    <location>
        <begin position="180"/>
        <end position="206"/>
    </location>
</feature>
<keyword evidence="4 9" id="KW-0863">Zinc-finger</keyword>
<keyword evidence="15" id="KW-1185">Reference proteome</keyword>
<evidence type="ECO:0000256" key="7">
    <source>
        <dbReference type="ARBA" id="ARBA00023163"/>
    </source>
</evidence>